<gene>
    <name evidence="7" type="ORF">CKF48_20565</name>
</gene>
<dbReference type="EC" id="5.4.4.2" evidence="3"/>
<dbReference type="RefSeq" id="WP_095373059.1">
    <property type="nucleotide sequence ID" value="NZ_CP022983.1"/>
</dbReference>
<comment type="similarity">
    <text evidence="2">Belongs to the isochorismate synthase family.</text>
</comment>
<evidence type="ECO:0000259" key="6">
    <source>
        <dbReference type="Pfam" id="PF00425"/>
    </source>
</evidence>
<dbReference type="AlphaFoldDB" id="A0A248TMX6"/>
<evidence type="ECO:0000313" key="7">
    <source>
        <dbReference type="EMBL" id="ASV69495.1"/>
    </source>
</evidence>
<dbReference type="PANTHER" id="PTHR42839:SF2">
    <property type="entry name" value="ISOCHORISMATE SYNTHASE ENTC"/>
    <property type="match status" value="1"/>
</dbReference>
<dbReference type="GO" id="GO:0008909">
    <property type="term" value="F:isochorismate synthase activity"/>
    <property type="evidence" value="ECO:0007669"/>
    <property type="project" value="UniProtKB-EC"/>
</dbReference>
<name>A0A248TMX6_9BACI</name>
<dbReference type="Proteomes" id="UP000215137">
    <property type="component" value="Chromosome"/>
</dbReference>
<dbReference type="InterPro" id="IPR015890">
    <property type="entry name" value="Chorismate_C"/>
</dbReference>
<comment type="catalytic activity">
    <reaction evidence="1">
        <text>chorismate = isochorismate</text>
        <dbReference type="Rhea" id="RHEA:18985"/>
        <dbReference type="ChEBI" id="CHEBI:29748"/>
        <dbReference type="ChEBI" id="CHEBI:29780"/>
        <dbReference type="EC" id="5.4.4.2"/>
    </reaction>
</comment>
<dbReference type="Gene3D" id="3.60.120.10">
    <property type="entry name" value="Anthranilate synthase"/>
    <property type="match status" value="1"/>
</dbReference>
<accession>A0A248TMX6</accession>
<dbReference type="PANTHER" id="PTHR42839">
    <property type="entry name" value="ISOCHORISMATE SYNTHASE ENTC"/>
    <property type="match status" value="1"/>
</dbReference>
<reference evidence="7 8" key="1">
    <citation type="submission" date="2017-08" db="EMBL/GenBank/DDBJ databases">
        <title>Complete Genome Sequence of Bacillus kochii Oregon-R-modENCODE STRAIN BDGP4, isolated from Drosophila melanogaster gut.</title>
        <authorList>
            <person name="Wan K.H."/>
            <person name="Yu C."/>
            <person name="Park S."/>
            <person name="Hammonds A.S."/>
            <person name="Booth B.W."/>
            <person name="Celniker S.E."/>
        </authorList>
    </citation>
    <scope>NUCLEOTIDE SEQUENCE [LARGE SCALE GENOMIC DNA]</scope>
    <source>
        <strain evidence="7 8">BDGP4</strain>
    </source>
</reference>
<dbReference type="NCBIfam" id="TIGR00543">
    <property type="entry name" value="isochor_syn"/>
    <property type="match status" value="1"/>
</dbReference>
<keyword evidence="4" id="KW-0413">Isomerase</keyword>
<dbReference type="SUPFAM" id="SSF56322">
    <property type="entry name" value="ADC synthase"/>
    <property type="match status" value="1"/>
</dbReference>
<evidence type="ECO:0000256" key="5">
    <source>
        <dbReference type="ARBA" id="ARBA00041564"/>
    </source>
</evidence>
<dbReference type="Pfam" id="PF00425">
    <property type="entry name" value="Chorismate_bind"/>
    <property type="match status" value="1"/>
</dbReference>
<dbReference type="InterPro" id="IPR005801">
    <property type="entry name" value="ADC_synthase"/>
</dbReference>
<evidence type="ECO:0000313" key="8">
    <source>
        <dbReference type="Proteomes" id="UP000215137"/>
    </source>
</evidence>
<evidence type="ECO:0000256" key="1">
    <source>
        <dbReference type="ARBA" id="ARBA00000799"/>
    </source>
</evidence>
<evidence type="ECO:0000256" key="4">
    <source>
        <dbReference type="ARBA" id="ARBA00023235"/>
    </source>
</evidence>
<sequence length="386" mass="43642">MAILQEKSVNKMADLYNNGDSFLGFPTKHILAKGKEVELHTEEQEGKSFSERVDLLWQKCPRTYGHHDLMIAAFPFDQKDVATLFIPKEVMLEKPLTSTRYQEGNRLPLPNKVNFHPQPQEYMMMVEKAVARIKNAELKKVVLGRLMQIEFSKNVNIRYVLQNLLADNEDKFNFAVHLSDEKNTLIGSSPELLIKKEGGKVITNPLAGSRPRMANEEDDKRMAQELSCSEKDLYEHRLVVEAIERNLKPYCRTLTVPARPSVISTKTMWHLSTKIEGELYDEGVSSVQLAESIHPTPAICGTPAVEAFQLLNELEPYNRHYFTGMIGYSKRNGDGEWAISIRCAELSQRKMKLFAGAGIVAQSVPQEECDETAAKLKTMLSALGIE</sequence>
<proteinExistence type="inferred from homology"/>
<organism evidence="7 8">
    <name type="scientific">Cytobacillus kochii</name>
    <dbReference type="NCBI Taxonomy" id="859143"/>
    <lineage>
        <taxon>Bacteria</taxon>
        <taxon>Bacillati</taxon>
        <taxon>Bacillota</taxon>
        <taxon>Bacilli</taxon>
        <taxon>Bacillales</taxon>
        <taxon>Bacillaceae</taxon>
        <taxon>Cytobacillus</taxon>
    </lineage>
</organism>
<keyword evidence="8" id="KW-1185">Reference proteome</keyword>
<protein>
    <recommendedName>
        <fullName evidence="3">isochorismate synthase</fullName>
        <ecNumber evidence="3">5.4.4.2</ecNumber>
    </recommendedName>
    <alternativeName>
        <fullName evidence="5">Isochorismate mutase</fullName>
    </alternativeName>
</protein>
<evidence type="ECO:0000256" key="2">
    <source>
        <dbReference type="ARBA" id="ARBA00005297"/>
    </source>
</evidence>
<dbReference type="EMBL" id="CP022983">
    <property type="protein sequence ID" value="ASV69495.1"/>
    <property type="molecule type" value="Genomic_DNA"/>
</dbReference>
<dbReference type="GO" id="GO:0009697">
    <property type="term" value="P:salicylic acid biosynthetic process"/>
    <property type="evidence" value="ECO:0007669"/>
    <property type="project" value="TreeGrafter"/>
</dbReference>
<dbReference type="KEGG" id="bko:CKF48_20565"/>
<dbReference type="InterPro" id="IPR004561">
    <property type="entry name" value="IsoChor_synthase"/>
</dbReference>
<feature type="domain" description="Chorismate-utilising enzyme C-terminal" evidence="6">
    <location>
        <begin position="119"/>
        <end position="375"/>
    </location>
</feature>
<evidence type="ECO:0000256" key="3">
    <source>
        <dbReference type="ARBA" id="ARBA00012824"/>
    </source>
</evidence>
<dbReference type="OrthoDB" id="9803598at2"/>